<feature type="region of interest" description="Disordered" evidence="1">
    <location>
        <begin position="54"/>
        <end position="80"/>
    </location>
</feature>
<gene>
    <name evidence="2" type="ORF">CKAH01_02235</name>
</gene>
<evidence type="ECO:0000313" key="3">
    <source>
        <dbReference type="Proteomes" id="UP001281614"/>
    </source>
</evidence>
<feature type="compositionally biased region" description="Polar residues" evidence="1">
    <location>
        <begin position="66"/>
        <end position="80"/>
    </location>
</feature>
<organism evidence="2 3">
    <name type="scientific">Colletotrichum kahawae</name>
    <name type="common">Coffee berry disease fungus</name>
    <dbReference type="NCBI Taxonomy" id="34407"/>
    <lineage>
        <taxon>Eukaryota</taxon>
        <taxon>Fungi</taxon>
        <taxon>Dikarya</taxon>
        <taxon>Ascomycota</taxon>
        <taxon>Pezizomycotina</taxon>
        <taxon>Sordariomycetes</taxon>
        <taxon>Hypocreomycetidae</taxon>
        <taxon>Glomerellales</taxon>
        <taxon>Glomerellaceae</taxon>
        <taxon>Colletotrichum</taxon>
        <taxon>Colletotrichum gloeosporioides species complex</taxon>
    </lineage>
</organism>
<proteinExistence type="predicted"/>
<accession>A0AAD9Y258</accession>
<evidence type="ECO:0000313" key="2">
    <source>
        <dbReference type="EMBL" id="KAK2732289.1"/>
    </source>
</evidence>
<sequence length="80" mass="7980">MNEETAHGTRRGTSVKTASAAATTACVTCAVSGVLLPKLSSNPALAQPPACIFTDTATPAGWSPPVESSQSASTSAHEHG</sequence>
<reference evidence="2" key="1">
    <citation type="submission" date="2023-02" db="EMBL/GenBank/DDBJ databases">
        <title>Colletotrichum kahawae CIFC_Que2 genome sequencing and assembly.</title>
        <authorList>
            <person name="Baroncelli R."/>
        </authorList>
    </citation>
    <scope>NUCLEOTIDE SEQUENCE</scope>
    <source>
        <strain evidence="2">CIFC_Que2</strain>
    </source>
</reference>
<dbReference type="Proteomes" id="UP001281614">
    <property type="component" value="Unassembled WGS sequence"/>
</dbReference>
<keyword evidence="3" id="KW-1185">Reference proteome</keyword>
<comment type="caution">
    <text evidence="2">The sequence shown here is derived from an EMBL/GenBank/DDBJ whole genome shotgun (WGS) entry which is preliminary data.</text>
</comment>
<dbReference type="EMBL" id="VYYT01000554">
    <property type="protein sequence ID" value="KAK2732289.1"/>
    <property type="molecule type" value="Genomic_DNA"/>
</dbReference>
<name>A0AAD9Y258_COLKA</name>
<protein>
    <submittedName>
        <fullName evidence="2">Uncharacterized protein</fullName>
    </submittedName>
</protein>
<dbReference type="AlphaFoldDB" id="A0AAD9Y258"/>
<evidence type="ECO:0000256" key="1">
    <source>
        <dbReference type="SAM" id="MobiDB-lite"/>
    </source>
</evidence>